<gene>
    <name evidence="3" type="ORF">GXW71_24020</name>
</gene>
<keyword evidence="1" id="KW-0732">Signal</keyword>
<dbReference type="Proteomes" id="UP001196870">
    <property type="component" value="Unassembled WGS sequence"/>
</dbReference>
<dbReference type="Gene3D" id="2.60.40.2470">
    <property type="entry name" value="SoxY domain"/>
    <property type="match status" value="1"/>
</dbReference>
<evidence type="ECO:0000313" key="3">
    <source>
        <dbReference type="EMBL" id="MBR0667445.1"/>
    </source>
</evidence>
<evidence type="ECO:0000313" key="4">
    <source>
        <dbReference type="Proteomes" id="UP001196870"/>
    </source>
</evidence>
<proteinExistence type="predicted"/>
<feature type="signal peptide" evidence="1">
    <location>
        <begin position="1"/>
        <end position="23"/>
    </location>
</feature>
<evidence type="ECO:0000256" key="1">
    <source>
        <dbReference type="SAM" id="SignalP"/>
    </source>
</evidence>
<feature type="chain" id="PRO_5046976606" evidence="1">
    <location>
        <begin position="24"/>
        <end position="145"/>
    </location>
</feature>
<protein>
    <submittedName>
        <fullName evidence="3">SoxY-related AACIE arm protein</fullName>
    </submittedName>
</protein>
<name>A0ABS5F4F7_9PROT</name>
<dbReference type="PIRSF" id="PIRSF010312">
    <property type="entry name" value="Sulphur_oxidation_SoxY"/>
    <property type="match status" value="1"/>
</dbReference>
<evidence type="ECO:0000259" key="2">
    <source>
        <dbReference type="Pfam" id="PF13501"/>
    </source>
</evidence>
<dbReference type="NCBIfam" id="TIGR04487">
    <property type="entry name" value="SoxY_para_1"/>
    <property type="match status" value="1"/>
</dbReference>
<sequence>MNATRRLVLAAPALLLRPPAAWASPEAMAEALRSFTGGAVVQAGRVAMDISPLVENGNTVPLSVIVDSPMTEADHVRAIAVFNERNPQPHVITVRLGPRSGRAILATHIRLATSQTLLAVAELSDGSFWSDRAQVVVTLAACVEG</sequence>
<dbReference type="InterPro" id="IPR032711">
    <property type="entry name" value="SoxY"/>
</dbReference>
<dbReference type="InterPro" id="IPR038162">
    <property type="entry name" value="SoxY_sf"/>
</dbReference>
<reference evidence="4" key="1">
    <citation type="journal article" date="2021" name="Syst. Appl. Microbiol.">
        <title>Roseomonas hellenica sp. nov., isolated from roots of wild-growing Alkanna tinctoria.</title>
        <authorList>
            <person name="Rat A."/>
            <person name="Naranjo H.D."/>
            <person name="Lebbe L."/>
            <person name="Cnockaert M."/>
            <person name="Krigas N."/>
            <person name="Grigoriadou K."/>
            <person name="Maloupa E."/>
            <person name="Willems A."/>
        </authorList>
    </citation>
    <scope>NUCLEOTIDE SEQUENCE [LARGE SCALE GENOMIC DNA]</scope>
    <source>
        <strain evidence="4">LMG 31523</strain>
    </source>
</reference>
<dbReference type="EMBL" id="JAAGBB010000035">
    <property type="protein sequence ID" value="MBR0667445.1"/>
    <property type="molecule type" value="Genomic_DNA"/>
</dbReference>
<dbReference type="InterPro" id="IPR016568">
    <property type="entry name" value="Sulphur_oxidation_SoxY"/>
</dbReference>
<dbReference type="RefSeq" id="WP_211855227.1">
    <property type="nucleotide sequence ID" value="NZ_JAAGBB010000035.1"/>
</dbReference>
<accession>A0ABS5F4F7</accession>
<feature type="domain" description="Ig-like SoxY" evidence="2">
    <location>
        <begin position="35"/>
        <end position="142"/>
    </location>
</feature>
<keyword evidence="4" id="KW-1185">Reference proteome</keyword>
<organism evidence="3 4">
    <name type="scientific">Plastoroseomonas hellenica</name>
    <dbReference type="NCBI Taxonomy" id="2687306"/>
    <lineage>
        <taxon>Bacteria</taxon>
        <taxon>Pseudomonadati</taxon>
        <taxon>Pseudomonadota</taxon>
        <taxon>Alphaproteobacteria</taxon>
        <taxon>Acetobacterales</taxon>
        <taxon>Acetobacteraceae</taxon>
        <taxon>Plastoroseomonas</taxon>
    </lineage>
</organism>
<dbReference type="Pfam" id="PF13501">
    <property type="entry name" value="SoxY"/>
    <property type="match status" value="1"/>
</dbReference>
<dbReference type="InterPro" id="IPR030997">
    <property type="entry name" value="SoxY_para_1"/>
</dbReference>
<comment type="caution">
    <text evidence="3">The sequence shown here is derived from an EMBL/GenBank/DDBJ whole genome shotgun (WGS) entry which is preliminary data.</text>
</comment>